<evidence type="ECO:0000313" key="6">
    <source>
        <dbReference type="Proteomes" id="UP000751614"/>
    </source>
</evidence>
<dbReference type="SMART" id="SM00342">
    <property type="entry name" value="HTH_ARAC"/>
    <property type="match status" value="1"/>
</dbReference>
<dbReference type="Gene3D" id="1.10.10.60">
    <property type="entry name" value="Homeodomain-like"/>
    <property type="match status" value="2"/>
</dbReference>
<feature type="domain" description="HTH araC/xylS-type" evidence="4">
    <location>
        <begin position="183"/>
        <end position="281"/>
    </location>
</feature>
<evidence type="ECO:0000313" key="5">
    <source>
        <dbReference type="EMBL" id="TMU50825.1"/>
    </source>
</evidence>
<comment type="caution">
    <text evidence="5">The sequence shown here is derived from an EMBL/GenBank/DDBJ whole genome shotgun (WGS) entry which is preliminary data.</text>
</comment>
<protein>
    <submittedName>
        <fullName evidence="5">Helix-turn-helix domain-containing protein</fullName>
    </submittedName>
</protein>
<evidence type="ECO:0000256" key="3">
    <source>
        <dbReference type="ARBA" id="ARBA00023163"/>
    </source>
</evidence>
<dbReference type="Gene3D" id="2.60.120.10">
    <property type="entry name" value="Jelly Rolls"/>
    <property type="match status" value="1"/>
</dbReference>
<evidence type="ECO:0000259" key="4">
    <source>
        <dbReference type="PROSITE" id="PS01124"/>
    </source>
</evidence>
<dbReference type="InterPro" id="IPR009057">
    <property type="entry name" value="Homeodomain-like_sf"/>
</dbReference>
<dbReference type="InterPro" id="IPR018060">
    <property type="entry name" value="HTH_AraC"/>
</dbReference>
<sequence length="288" mass="33613">MKPMLESINVSHNSSLKVATYNNSSYCESAGWHVHPEYELVYVKNGAGCLHIGSNKSHYTHGTLVFLAGNIPHADFGNKDNEDNIEVVIQFRKEFLDEKIRVFPEFDSIKRLIEKSGHVLIFSQQCKDELQSKFEAFPYQDNQSRLINVLSILSDLSRDGRYQTLFDTFSSNEFKSDEIRRLENIFEYVNTNYHKEISVPEISAQLGFTPNSFSRFFRKMTQRRFLDFVNEYRITKAMELFNEDNSTIAEVMYQCGFTDPSYFSKQFRRYQGLSPSVYVKRRYSTSLA</sequence>
<dbReference type="InterPro" id="IPR011051">
    <property type="entry name" value="RmlC_Cupin_sf"/>
</dbReference>
<dbReference type="PROSITE" id="PS01124">
    <property type="entry name" value="HTH_ARAC_FAMILY_2"/>
    <property type="match status" value="1"/>
</dbReference>
<gene>
    <name evidence="5" type="ORF">FGG15_16485</name>
</gene>
<dbReference type="InterPro" id="IPR014710">
    <property type="entry name" value="RmlC-like_jellyroll"/>
</dbReference>
<dbReference type="SUPFAM" id="SSF51182">
    <property type="entry name" value="RmlC-like cupins"/>
    <property type="match status" value="1"/>
</dbReference>
<evidence type="ECO:0000256" key="2">
    <source>
        <dbReference type="ARBA" id="ARBA00023125"/>
    </source>
</evidence>
<organism evidence="5 6">
    <name type="scientific">Flagellimonas algicola</name>
    <dbReference type="NCBI Taxonomy" id="2583815"/>
    <lineage>
        <taxon>Bacteria</taxon>
        <taxon>Pseudomonadati</taxon>
        <taxon>Bacteroidota</taxon>
        <taxon>Flavobacteriia</taxon>
        <taxon>Flavobacteriales</taxon>
        <taxon>Flavobacteriaceae</taxon>
        <taxon>Flagellimonas</taxon>
    </lineage>
</organism>
<dbReference type="Pfam" id="PF12833">
    <property type="entry name" value="HTH_18"/>
    <property type="match status" value="1"/>
</dbReference>
<reference evidence="5 6" key="1">
    <citation type="submission" date="2019-05" db="EMBL/GenBank/DDBJ databases">
        <title>Flagellimonas sp. AsT0115, sp. nov., isolated from a marine red algae, Asparagopsis taxiformis.</title>
        <authorList>
            <person name="Kim J."/>
            <person name="Jeong S.E."/>
            <person name="Jeon C.O."/>
        </authorList>
    </citation>
    <scope>NUCLEOTIDE SEQUENCE [LARGE SCALE GENOMIC DNA]</scope>
    <source>
        <strain evidence="5 6">AsT0115</strain>
    </source>
</reference>
<dbReference type="InterPro" id="IPR003313">
    <property type="entry name" value="AraC-bd"/>
</dbReference>
<name>A0ABY2WHE1_9FLAO</name>
<keyword evidence="1" id="KW-0805">Transcription regulation</keyword>
<evidence type="ECO:0000256" key="1">
    <source>
        <dbReference type="ARBA" id="ARBA00023015"/>
    </source>
</evidence>
<dbReference type="PANTHER" id="PTHR43280">
    <property type="entry name" value="ARAC-FAMILY TRANSCRIPTIONAL REGULATOR"/>
    <property type="match status" value="1"/>
</dbReference>
<dbReference type="SUPFAM" id="SSF46689">
    <property type="entry name" value="Homeodomain-like"/>
    <property type="match status" value="2"/>
</dbReference>
<keyword evidence="6" id="KW-1185">Reference proteome</keyword>
<dbReference type="Pfam" id="PF02311">
    <property type="entry name" value="AraC_binding"/>
    <property type="match status" value="1"/>
</dbReference>
<dbReference type="PANTHER" id="PTHR43280:SF27">
    <property type="entry name" value="TRANSCRIPTIONAL REGULATOR MTLR"/>
    <property type="match status" value="1"/>
</dbReference>
<keyword evidence="2" id="KW-0238">DNA-binding</keyword>
<dbReference type="RefSeq" id="WP_138838369.1">
    <property type="nucleotide sequence ID" value="NZ_VCNI01000003.1"/>
</dbReference>
<dbReference type="Proteomes" id="UP000751614">
    <property type="component" value="Unassembled WGS sequence"/>
</dbReference>
<dbReference type="PRINTS" id="PR00032">
    <property type="entry name" value="HTHARAC"/>
</dbReference>
<dbReference type="EMBL" id="VCNI01000003">
    <property type="protein sequence ID" value="TMU50825.1"/>
    <property type="molecule type" value="Genomic_DNA"/>
</dbReference>
<keyword evidence="3" id="KW-0804">Transcription</keyword>
<accession>A0ABY2WHE1</accession>
<proteinExistence type="predicted"/>
<dbReference type="InterPro" id="IPR020449">
    <property type="entry name" value="Tscrpt_reg_AraC-type_HTH"/>
</dbReference>